<feature type="region of interest" description="Disordered" evidence="1">
    <location>
        <begin position="49"/>
        <end position="68"/>
    </location>
</feature>
<name>W2TXB3_NECAM</name>
<dbReference type="EMBL" id="KI657587">
    <property type="protein sequence ID" value="ETN86274.1"/>
    <property type="molecule type" value="Genomic_DNA"/>
</dbReference>
<accession>W2TXB3</accession>
<dbReference type="KEGG" id="nai:NECAME_16434"/>
<dbReference type="AlphaFoldDB" id="W2TXB3"/>
<protein>
    <submittedName>
        <fullName evidence="2">Uncharacterized protein</fullName>
    </submittedName>
</protein>
<evidence type="ECO:0000313" key="2">
    <source>
        <dbReference type="EMBL" id="ETN86274.1"/>
    </source>
</evidence>
<gene>
    <name evidence="2" type="ORF">NECAME_16434</name>
</gene>
<keyword evidence="3" id="KW-1185">Reference proteome</keyword>
<dbReference type="Proteomes" id="UP000053676">
    <property type="component" value="Unassembled WGS sequence"/>
</dbReference>
<reference evidence="3" key="1">
    <citation type="journal article" date="2014" name="Nat. Genet.">
        <title>Genome of the human hookworm Necator americanus.</title>
        <authorList>
            <person name="Tang Y.T."/>
            <person name="Gao X."/>
            <person name="Rosa B.A."/>
            <person name="Abubucker S."/>
            <person name="Hallsworth-Pepin K."/>
            <person name="Martin J."/>
            <person name="Tyagi R."/>
            <person name="Heizer E."/>
            <person name="Zhang X."/>
            <person name="Bhonagiri-Palsikar V."/>
            <person name="Minx P."/>
            <person name="Warren W.C."/>
            <person name="Wang Q."/>
            <person name="Zhan B."/>
            <person name="Hotez P.J."/>
            <person name="Sternberg P.W."/>
            <person name="Dougall A."/>
            <person name="Gaze S.T."/>
            <person name="Mulvenna J."/>
            <person name="Sotillo J."/>
            <person name="Ranganathan S."/>
            <person name="Rabelo E.M."/>
            <person name="Wilson R.K."/>
            <person name="Felgner P.L."/>
            <person name="Bethony J."/>
            <person name="Hawdon J.M."/>
            <person name="Gasser R.B."/>
            <person name="Loukas A."/>
            <person name="Mitreva M."/>
        </authorList>
    </citation>
    <scope>NUCLEOTIDE SEQUENCE [LARGE SCALE GENOMIC DNA]</scope>
</reference>
<proteinExistence type="predicted"/>
<organism evidence="2 3">
    <name type="scientific">Necator americanus</name>
    <name type="common">Human hookworm</name>
    <dbReference type="NCBI Taxonomy" id="51031"/>
    <lineage>
        <taxon>Eukaryota</taxon>
        <taxon>Metazoa</taxon>
        <taxon>Ecdysozoa</taxon>
        <taxon>Nematoda</taxon>
        <taxon>Chromadorea</taxon>
        <taxon>Rhabditida</taxon>
        <taxon>Rhabditina</taxon>
        <taxon>Rhabditomorpha</taxon>
        <taxon>Strongyloidea</taxon>
        <taxon>Ancylostomatidae</taxon>
        <taxon>Bunostominae</taxon>
        <taxon>Necator</taxon>
    </lineage>
</organism>
<evidence type="ECO:0000313" key="3">
    <source>
        <dbReference type="Proteomes" id="UP000053676"/>
    </source>
</evidence>
<sequence length="68" mass="7820">MYGSVFKRPSAMIALVLQFQISSGFWMALDEPSTSRKTILCCSNFLRMDSEGRGHRGSRNQRAWDRPH</sequence>
<evidence type="ECO:0000256" key="1">
    <source>
        <dbReference type="SAM" id="MobiDB-lite"/>
    </source>
</evidence>